<sequence>MNDNTILLIPIFQDIPGEVVSKPSFISANIGDAADEAMMYSEQAKQAAFAFSSHHISSKFSLLNPTPLHPSFSKQIPFSFNSNGNSMKSPQHPPVYHSKDEQHPEEQLSNQETEPSMEPLLHHFLSSMSNFAYGGPTASPEPTPKSFANDSKNDNTSDYEDGNEEFYKHKGCNSFSVTDGCADEHSANGEERALEGESKEKPFRCDQCGQCYKYGSAYARHREQDHRARPPAEKPFRCESCGMRFRYLKSFKKHRLNHTLDRLRSKNYSSEEIILEEGNALHRLGKEGASGKDRKAVDCREKNDKDFAVVTEGNESSRRRWPASFPDWKEQDGVESEDNAQVGTIPTSASTSEASQLWELLMRTPQDAANTRENEDESSPKDGTGRPSLDCPFCGKSFRSRENLRLHVRKHTGERPFECSVCGRAFGGKSDMTRHLRIHTGERPYRCHVCTKRFARADYLSKHLTTHLH</sequence>
<evidence type="ECO:0000256" key="7">
    <source>
        <dbReference type="PROSITE-ProRule" id="PRU00042"/>
    </source>
</evidence>
<keyword evidence="5" id="KW-0238">DNA-binding</keyword>
<keyword evidence="6" id="KW-0539">Nucleus</keyword>
<dbReference type="AlphaFoldDB" id="A0A8K0P6W6"/>
<dbReference type="PANTHER" id="PTHR23235:SF120">
    <property type="entry name" value="KRUPPEL-LIKE FACTOR 15"/>
    <property type="match status" value="1"/>
</dbReference>
<protein>
    <recommendedName>
        <fullName evidence="9">C2H2-type domain-containing protein</fullName>
    </recommendedName>
</protein>
<evidence type="ECO:0000313" key="10">
    <source>
        <dbReference type="EMBL" id="KAG8238220.1"/>
    </source>
</evidence>
<keyword evidence="4" id="KW-0862">Zinc</keyword>
<dbReference type="OrthoDB" id="10261408at2759"/>
<dbReference type="InterPro" id="IPR036236">
    <property type="entry name" value="Znf_C2H2_sf"/>
</dbReference>
<dbReference type="SMART" id="SM00355">
    <property type="entry name" value="ZnF_C2H2"/>
    <property type="match status" value="5"/>
</dbReference>
<dbReference type="FunFam" id="3.30.160.60:FF:000384">
    <property type="entry name" value="Zinc finger protein 550"/>
    <property type="match status" value="1"/>
</dbReference>
<dbReference type="FunFam" id="3.30.160.60:FF:000100">
    <property type="entry name" value="Zinc finger 45-like"/>
    <property type="match status" value="1"/>
</dbReference>
<dbReference type="SUPFAM" id="SSF57667">
    <property type="entry name" value="beta-beta-alpha zinc fingers"/>
    <property type="match status" value="3"/>
</dbReference>
<keyword evidence="2" id="KW-0677">Repeat</keyword>
<evidence type="ECO:0000256" key="8">
    <source>
        <dbReference type="SAM" id="MobiDB-lite"/>
    </source>
</evidence>
<dbReference type="PROSITE" id="PS00028">
    <property type="entry name" value="ZINC_FINGER_C2H2_1"/>
    <property type="match status" value="5"/>
</dbReference>
<name>A0A8K0P6W6_LADFU</name>
<dbReference type="GO" id="GO:0048598">
    <property type="term" value="P:embryonic morphogenesis"/>
    <property type="evidence" value="ECO:0007669"/>
    <property type="project" value="UniProtKB-ARBA"/>
</dbReference>
<evidence type="ECO:0000256" key="2">
    <source>
        <dbReference type="ARBA" id="ARBA00022737"/>
    </source>
</evidence>
<feature type="compositionally biased region" description="Basic and acidic residues" evidence="8">
    <location>
        <begin position="370"/>
        <end position="384"/>
    </location>
</feature>
<feature type="compositionally biased region" description="Basic and acidic residues" evidence="8">
    <location>
        <begin position="97"/>
        <end position="106"/>
    </location>
</feature>
<evidence type="ECO:0000256" key="6">
    <source>
        <dbReference type="ARBA" id="ARBA00023242"/>
    </source>
</evidence>
<dbReference type="GO" id="GO:0003677">
    <property type="term" value="F:DNA binding"/>
    <property type="evidence" value="ECO:0007669"/>
    <property type="project" value="UniProtKB-KW"/>
</dbReference>
<dbReference type="FunFam" id="3.30.160.60:FF:000065">
    <property type="entry name" value="B-cell CLL/lymphoma 6, member B"/>
    <property type="match status" value="1"/>
</dbReference>
<organism evidence="10 11">
    <name type="scientific">Ladona fulva</name>
    <name type="common">Scarce chaser dragonfly</name>
    <name type="synonym">Libellula fulva</name>
    <dbReference type="NCBI Taxonomy" id="123851"/>
    <lineage>
        <taxon>Eukaryota</taxon>
        <taxon>Metazoa</taxon>
        <taxon>Ecdysozoa</taxon>
        <taxon>Arthropoda</taxon>
        <taxon>Hexapoda</taxon>
        <taxon>Insecta</taxon>
        <taxon>Pterygota</taxon>
        <taxon>Palaeoptera</taxon>
        <taxon>Odonata</taxon>
        <taxon>Epiprocta</taxon>
        <taxon>Anisoptera</taxon>
        <taxon>Libelluloidea</taxon>
        <taxon>Libellulidae</taxon>
        <taxon>Ladona</taxon>
    </lineage>
</organism>
<dbReference type="Proteomes" id="UP000792457">
    <property type="component" value="Unassembled WGS sequence"/>
</dbReference>
<feature type="compositionally biased region" description="Polar residues" evidence="8">
    <location>
        <begin position="339"/>
        <end position="352"/>
    </location>
</feature>
<keyword evidence="3 7" id="KW-0863">Zinc-finger</keyword>
<dbReference type="PANTHER" id="PTHR23235">
    <property type="entry name" value="KRUEPPEL-LIKE TRANSCRIPTION FACTOR"/>
    <property type="match status" value="1"/>
</dbReference>
<evidence type="ECO:0000256" key="3">
    <source>
        <dbReference type="ARBA" id="ARBA00022771"/>
    </source>
</evidence>
<evidence type="ECO:0000256" key="1">
    <source>
        <dbReference type="ARBA" id="ARBA00022723"/>
    </source>
</evidence>
<dbReference type="EMBL" id="KZ309305">
    <property type="protein sequence ID" value="KAG8238220.1"/>
    <property type="molecule type" value="Genomic_DNA"/>
</dbReference>
<feature type="compositionally biased region" description="Polar residues" evidence="8">
    <location>
        <begin position="146"/>
        <end position="156"/>
    </location>
</feature>
<feature type="domain" description="C2H2-type" evidence="9">
    <location>
        <begin position="203"/>
        <end position="231"/>
    </location>
</feature>
<proteinExistence type="predicted"/>
<dbReference type="PROSITE" id="PS50157">
    <property type="entry name" value="ZINC_FINGER_C2H2_2"/>
    <property type="match status" value="5"/>
</dbReference>
<feature type="domain" description="C2H2-type" evidence="9">
    <location>
        <begin position="389"/>
        <end position="416"/>
    </location>
</feature>
<feature type="region of interest" description="Disordered" evidence="8">
    <location>
        <begin position="311"/>
        <end position="352"/>
    </location>
</feature>
<feature type="region of interest" description="Disordered" evidence="8">
    <location>
        <begin position="79"/>
        <end position="115"/>
    </location>
</feature>
<feature type="region of interest" description="Disordered" evidence="8">
    <location>
        <begin position="131"/>
        <end position="162"/>
    </location>
</feature>
<feature type="domain" description="C2H2-type" evidence="9">
    <location>
        <begin position="445"/>
        <end position="469"/>
    </location>
</feature>
<dbReference type="Pfam" id="PF00096">
    <property type="entry name" value="zf-C2H2"/>
    <property type="match status" value="3"/>
</dbReference>
<accession>A0A8K0P6W6</accession>
<feature type="region of interest" description="Disordered" evidence="8">
    <location>
        <begin position="367"/>
        <end position="389"/>
    </location>
</feature>
<evidence type="ECO:0000256" key="4">
    <source>
        <dbReference type="ARBA" id="ARBA00022833"/>
    </source>
</evidence>
<dbReference type="InterPro" id="IPR013087">
    <property type="entry name" value="Znf_C2H2_type"/>
</dbReference>
<reference evidence="10" key="2">
    <citation type="submission" date="2017-10" db="EMBL/GenBank/DDBJ databases">
        <title>Ladona fulva Genome sequencing and assembly.</title>
        <authorList>
            <person name="Murali S."/>
            <person name="Richards S."/>
            <person name="Bandaranaike D."/>
            <person name="Bellair M."/>
            <person name="Blankenburg K."/>
            <person name="Chao H."/>
            <person name="Dinh H."/>
            <person name="Doddapaneni H."/>
            <person name="Dugan-Rocha S."/>
            <person name="Elkadiri S."/>
            <person name="Gnanaolivu R."/>
            <person name="Hernandez B."/>
            <person name="Skinner E."/>
            <person name="Javaid M."/>
            <person name="Lee S."/>
            <person name="Li M."/>
            <person name="Ming W."/>
            <person name="Munidasa M."/>
            <person name="Muniz J."/>
            <person name="Nguyen L."/>
            <person name="Hughes D."/>
            <person name="Osuji N."/>
            <person name="Pu L.-L."/>
            <person name="Puazo M."/>
            <person name="Qu C."/>
            <person name="Quiroz J."/>
            <person name="Raj R."/>
            <person name="Weissenberger G."/>
            <person name="Xin Y."/>
            <person name="Zou X."/>
            <person name="Han Y."/>
            <person name="Worley K."/>
            <person name="Muzny D."/>
            <person name="Gibbs R."/>
        </authorList>
    </citation>
    <scope>NUCLEOTIDE SEQUENCE</scope>
    <source>
        <strain evidence="10">Sampled in the wild</strain>
    </source>
</reference>
<feature type="compositionally biased region" description="Polar residues" evidence="8">
    <location>
        <begin position="79"/>
        <end position="89"/>
    </location>
</feature>
<evidence type="ECO:0000313" key="11">
    <source>
        <dbReference type="Proteomes" id="UP000792457"/>
    </source>
</evidence>
<keyword evidence="1" id="KW-0479">Metal-binding</keyword>
<dbReference type="Gene3D" id="3.30.160.60">
    <property type="entry name" value="Classic Zinc Finger"/>
    <property type="match status" value="4"/>
</dbReference>
<keyword evidence="11" id="KW-1185">Reference proteome</keyword>
<feature type="domain" description="C2H2-type" evidence="9">
    <location>
        <begin position="417"/>
        <end position="444"/>
    </location>
</feature>
<evidence type="ECO:0000256" key="5">
    <source>
        <dbReference type="ARBA" id="ARBA00023125"/>
    </source>
</evidence>
<feature type="domain" description="C2H2-type" evidence="9">
    <location>
        <begin position="236"/>
        <end position="263"/>
    </location>
</feature>
<evidence type="ECO:0000259" key="9">
    <source>
        <dbReference type="PROSITE" id="PS50157"/>
    </source>
</evidence>
<comment type="caution">
    <text evidence="10">The sequence shown here is derived from an EMBL/GenBank/DDBJ whole genome shotgun (WGS) entry which is preliminary data.</text>
</comment>
<dbReference type="FunFam" id="3.30.160.60:FF:000624">
    <property type="entry name" value="zinc finger protein 697"/>
    <property type="match status" value="1"/>
</dbReference>
<dbReference type="GO" id="GO:0008270">
    <property type="term" value="F:zinc ion binding"/>
    <property type="evidence" value="ECO:0007669"/>
    <property type="project" value="UniProtKB-KW"/>
</dbReference>
<reference evidence="10" key="1">
    <citation type="submission" date="2013-04" db="EMBL/GenBank/DDBJ databases">
        <authorList>
            <person name="Qu J."/>
            <person name="Murali S.C."/>
            <person name="Bandaranaike D."/>
            <person name="Bellair M."/>
            <person name="Blankenburg K."/>
            <person name="Chao H."/>
            <person name="Dinh H."/>
            <person name="Doddapaneni H."/>
            <person name="Downs B."/>
            <person name="Dugan-Rocha S."/>
            <person name="Elkadiri S."/>
            <person name="Gnanaolivu R.D."/>
            <person name="Hernandez B."/>
            <person name="Javaid M."/>
            <person name="Jayaseelan J.C."/>
            <person name="Lee S."/>
            <person name="Li M."/>
            <person name="Ming W."/>
            <person name="Munidasa M."/>
            <person name="Muniz J."/>
            <person name="Nguyen L."/>
            <person name="Ongeri F."/>
            <person name="Osuji N."/>
            <person name="Pu L.-L."/>
            <person name="Puazo M."/>
            <person name="Qu C."/>
            <person name="Quiroz J."/>
            <person name="Raj R."/>
            <person name="Weissenberger G."/>
            <person name="Xin Y."/>
            <person name="Zou X."/>
            <person name="Han Y."/>
            <person name="Richards S."/>
            <person name="Worley K."/>
            <person name="Muzny D."/>
            <person name="Gibbs R."/>
        </authorList>
    </citation>
    <scope>NUCLEOTIDE SEQUENCE</scope>
    <source>
        <strain evidence="10">Sampled in the wild</strain>
    </source>
</reference>
<gene>
    <name evidence="10" type="ORF">J437_LFUL017896</name>
</gene>